<proteinExistence type="predicted"/>
<gene>
    <name evidence="2" type="ORF">ABDD91_27435</name>
</gene>
<comment type="caution">
    <text evidence="2">The sequence shown here is derived from an EMBL/GenBank/DDBJ whole genome shotgun (WGS) entry which is preliminary data.</text>
</comment>
<evidence type="ECO:0000313" key="2">
    <source>
        <dbReference type="EMBL" id="MEN3156577.1"/>
    </source>
</evidence>
<dbReference type="Proteomes" id="UP001418804">
    <property type="component" value="Unassembled WGS sequence"/>
</dbReference>
<evidence type="ECO:0000313" key="3">
    <source>
        <dbReference type="Proteomes" id="UP001418804"/>
    </source>
</evidence>
<sequence length="82" mass="9503">MNDKEKQYLLGEISHLKEELEEADKTNDILQLENDDLRTEVMKADQRTFLVIEEIGEKMNQVLEIGSKVDRILAILDGDKKD</sequence>
<reference evidence="2 3" key="2">
    <citation type="submission" date="2024-05" db="EMBL/GenBank/DDBJ databases">
        <authorList>
            <person name="Zheng X."/>
        </authorList>
    </citation>
    <scope>NUCLEOTIDE SEQUENCE [LARGE SCALE GENOMIC DNA]</scope>
    <source>
        <strain evidence="2 3">C4-10</strain>
    </source>
</reference>
<feature type="coiled-coil region" evidence="1">
    <location>
        <begin position="6"/>
        <end position="47"/>
    </location>
</feature>
<dbReference type="EMBL" id="JBDIVD010000003">
    <property type="protein sequence ID" value="MEN3156577.1"/>
    <property type="molecule type" value="Genomic_DNA"/>
</dbReference>
<dbReference type="AlphaFoldDB" id="A0ABD5L474"/>
<protein>
    <submittedName>
        <fullName evidence="2">Uncharacterized protein</fullName>
    </submittedName>
</protein>
<dbReference type="RefSeq" id="WP_251441084.1">
    <property type="nucleotide sequence ID" value="NZ_JAMAUD010000018.1"/>
</dbReference>
<keyword evidence="1" id="KW-0175">Coiled coil</keyword>
<evidence type="ECO:0000256" key="1">
    <source>
        <dbReference type="SAM" id="Coils"/>
    </source>
</evidence>
<accession>A0ABD5L474</accession>
<reference evidence="2 3" key="1">
    <citation type="submission" date="2024-05" db="EMBL/GenBank/DDBJ databases">
        <title>The mechanism of isolation and screening of efficient mineral weathering bacteria priestia aryabhattai c4-10 with weathered biotite.</title>
        <authorList>
            <person name="Yang S."/>
        </authorList>
    </citation>
    <scope>NUCLEOTIDE SEQUENCE [LARGE SCALE GENOMIC DNA]</scope>
    <source>
        <strain evidence="2 3">C4-10</strain>
    </source>
</reference>
<organism evidence="2 3">
    <name type="scientific">Priestia aryabhattai</name>
    <name type="common">Bacillus aryabhattai</name>
    <dbReference type="NCBI Taxonomy" id="412384"/>
    <lineage>
        <taxon>Bacteria</taxon>
        <taxon>Bacillati</taxon>
        <taxon>Bacillota</taxon>
        <taxon>Bacilli</taxon>
        <taxon>Bacillales</taxon>
        <taxon>Bacillaceae</taxon>
        <taxon>Priestia</taxon>
    </lineage>
</organism>
<name>A0ABD5L474_PRIAR</name>